<evidence type="ECO:0000313" key="3">
    <source>
        <dbReference type="Proteomes" id="UP000005038"/>
    </source>
</evidence>
<dbReference type="EMBL" id="BAFB01000031">
    <property type="protein sequence ID" value="GAB32858.1"/>
    <property type="molecule type" value="Genomic_DNA"/>
</dbReference>
<dbReference type="PANTHER" id="PTHR43283">
    <property type="entry name" value="BETA-LACTAMASE-RELATED"/>
    <property type="match status" value="1"/>
</dbReference>
<dbReference type="STRING" id="1108044.GOOTI_031_00050"/>
<protein>
    <submittedName>
        <fullName evidence="2">Hydrolase</fullName>
    </submittedName>
</protein>
<evidence type="ECO:0000259" key="1">
    <source>
        <dbReference type="Pfam" id="PF00144"/>
    </source>
</evidence>
<sequence length="408" mass="44270">MTITLTEQSTALDNVTIASDVTTRTDIDSRALDRLTQEICHDIGAGTYDGVQVIVARGGDIVLDATLGWADRANDKLLQPGSVFRVLSLTKAFTNAMALRAIGEGKLALSTRVVDLIPEFLGTDPFHMLRKDKINLVHLLTHRSGMPPTPNPGLGPDRYGTLADVIDALSSVDVLFEPGTNLNYAPAINHALMGEMVRRAYGANSFRDLARQLVFDPLGMTDTAFGLPDRLADRAVPLKVYLPEGGFLQPEDIECLNRYITADAEMPWVGSVSTARDVFAFAEMIRRRGEHRGEYLLAPAIVDQATTLQTGDMPNDLYAQMAAARGWEIPNGNFGLGFSLSGTGTAPNFFGPFTSPRTYGNYGAGSSLFWVDPERDLTFVFLSAGVMEESENVARFQKLSTMAVAAAL</sequence>
<keyword evidence="2" id="KW-0378">Hydrolase</keyword>
<keyword evidence="3" id="KW-1185">Reference proteome</keyword>
<dbReference type="Proteomes" id="UP000005038">
    <property type="component" value="Unassembled WGS sequence"/>
</dbReference>
<dbReference type="GO" id="GO:0016787">
    <property type="term" value="F:hydrolase activity"/>
    <property type="evidence" value="ECO:0007669"/>
    <property type="project" value="UniProtKB-KW"/>
</dbReference>
<reference evidence="2" key="1">
    <citation type="submission" date="2012-02" db="EMBL/GenBank/DDBJ databases">
        <title>Whole genome shotgun sequence of Gordonia otitidis NBRC 100426.</title>
        <authorList>
            <person name="Yoshida I."/>
            <person name="Hosoyama A."/>
            <person name="Tsuchikane K."/>
            <person name="Katsumata H."/>
            <person name="Yamazaki S."/>
            <person name="Fujita N."/>
        </authorList>
    </citation>
    <scope>NUCLEOTIDE SEQUENCE [LARGE SCALE GENOMIC DNA]</scope>
    <source>
        <strain evidence="2">NBRC 100426</strain>
    </source>
</reference>
<proteinExistence type="predicted"/>
<dbReference type="Pfam" id="PF00144">
    <property type="entry name" value="Beta-lactamase"/>
    <property type="match status" value="1"/>
</dbReference>
<dbReference type="InterPro" id="IPR001466">
    <property type="entry name" value="Beta-lactam-related"/>
</dbReference>
<dbReference type="OrthoDB" id="3174977at2"/>
<feature type="domain" description="Beta-lactamase-related" evidence="1">
    <location>
        <begin position="45"/>
        <end position="388"/>
    </location>
</feature>
<name>H5THA0_GORO1</name>
<dbReference type="InterPro" id="IPR050789">
    <property type="entry name" value="Diverse_Enzym_Activities"/>
</dbReference>
<dbReference type="SUPFAM" id="SSF56601">
    <property type="entry name" value="beta-lactamase/transpeptidase-like"/>
    <property type="match status" value="1"/>
</dbReference>
<accession>H5THA0</accession>
<dbReference type="InterPro" id="IPR012338">
    <property type="entry name" value="Beta-lactam/transpept-like"/>
</dbReference>
<comment type="caution">
    <text evidence="2">The sequence shown here is derived from an EMBL/GenBank/DDBJ whole genome shotgun (WGS) entry which is preliminary data.</text>
</comment>
<dbReference type="AlphaFoldDB" id="H5THA0"/>
<organism evidence="2 3">
    <name type="scientific">Gordonia otitidis (strain DSM 44809 / CCUG 52243 / JCM 12355 / NBRC 100426 / IFM 10032)</name>
    <dbReference type="NCBI Taxonomy" id="1108044"/>
    <lineage>
        <taxon>Bacteria</taxon>
        <taxon>Bacillati</taxon>
        <taxon>Actinomycetota</taxon>
        <taxon>Actinomycetes</taxon>
        <taxon>Mycobacteriales</taxon>
        <taxon>Gordoniaceae</taxon>
        <taxon>Gordonia</taxon>
    </lineage>
</organism>
<dbReference type="Gene3D" id="3.40.710.10">
    <property type="entry name" value="DD-peptidase/beta-lactamase superfamily"/>
    <property type="match status" value="1"/>
</dbReference>
<gene>
    <name evidence="2" type="ORF">GOOTI_031_00050</name>
</gene>
<evidence type="ECO:0000313" key="2">
    <source>
        <dbReference type="EMBL" id="GAB32858.1"/>
    </source>
</evidence>
<dbReference type="PANTHER" id="PTHR43283:SF3">
    <property type="entry name" value="BETA-LACTAMASE FAMILY PROTEIN (AFU_ORTHOLOGUE AFUA_5G07500)"/>
    <property type="match status" value="1"/>
</dbReference>